<sequence length="187" mass="21612">MLLQLKKLKEVTYRGYYVLDTKTDVSEVSQCKFGSDMDDLEATLDGMKEFLLILMHCPPVVRLFERTLPVARQPYTTHLFMEQCMFGRRIEKEHIINFLMHPRSSFDVLPVIGPSYVGKRTLVEHACREEVVKTNFPCILHFRSDDLNNLANDGTMDNCTKISPSNGRFLIVVELAHETDELAWDKL</sequence>
<keyword evidence="2" id="KW-1185">Reference proteome</keyword>
<dbReference type="PANTHER" id="PTHR33377">
    <property type="entry name" value="OS10G0134700 PROTEIN-RELATED"/>
    <property type="match status" value="1"/>
</dbReference>
<organism evidence="1 2">
    <name type="scientific">Digitaria exilis</name>
    <dbReference type="NCBI Taxonomy" id="1010633"/>
    <lineage>
        <taxon>Eukaryota</taxon>
        <taxon>Viridiplantae</taxon>
        <taxon>Streptophyta</taxon>
        <taxon>Embryophyta</taxon>
        <taxon>Tracheophyta</taxon>
        <taxon>Spermatophyta</taxon>
        <taxon>Magnoliopsida</taxon>
        <taxon>Liliopsida</taxon>
        <taxon>Poales</taxon>
        <taxon>Poaceae</taxon>
        <taxon>PACMAD clade</taxon>
        <taxon>Panicoideae</taxon>
        <taxon>Panicodae</taxon>
        <taxon>Paniceae</taxon>
        <taxon>Anthephorinae</taxon>
        <taxon>Digitaria</taxon>
    </lineage>
</organism>
<comment type="caution">
    <text evidence="1">The sequence shown here is derived from an EMBL/GenBank/DDBJ whole genome shotgun (WGS) entry which is preliminary data.</text>
</comment>
<gene>
    <name evidence="1" type="ORF">HU200_009789</name>
</gene>
<evidence type="ECO:0000313" key="2">
    <source>
        <dbReference type="Proteomes" id="UP000636709"/>
    </source>
</evidence>
<dbReference type="PANTHER" id="PTHR33377:SF94">
    <property type="entry name" value="OS01G0582300 PROTEIN"/>
    <property type="match status" value="1"/>
</dbReference>
<dbReference type="AlphaFoldDB" id="A0A835KP89"/>
<name>A0A835KP89_9POAL</name>
<dbReference type="EMBL" id="JACEFO010000662">
    <property type="protein sequence ID" value="KAF8762236.1"/>
    <property type="molecule type" value="Genomic_DNA"/>
</dbReference>
<protein>
    <submittedName>
        <fullName evidence="1">Uncharacterized protein</fullName>
    </submittedName>
</protein>
<accession>A0A835KP89</accession>
<proteinExistence type="predicted"/>
<dbReference type="OrthoDB" id="660188at2759"/>
<evidence type="ECO:0000313" key="1">
    <source>
        <dbReference type="EMBL" id="KAF8762236.1"/>
    </source>
</evidence>
<reference evidence="1" key="1">
    <citation type="submission" date="2020-07" db="EMBL/GenBank/DDBJ databases">
        <title>Genome sequence and genetic diversity analysis of an under-domesticated orphan crop, white fonio (Digitaria exilis).</title>
        <authorList>
            <person name="Bennetzen J.L."/>
            <person name="Chen S."/>
            <person name="Ma X."/>
            <person name="Wang X."/>
            <person name="Yssel A.E.J."/>
            <person name="Chaluvadi S.R."/>
            <person name="Johnson M."/>
            <person name="Gangashetty P."/>
            <person name="Hamidou F."/>
            <person name="Sanogo M.D."/>
            <person name="Zwaenepoel A."/>
            <person name="Wallace J."/>
            <person name="Van De Peer Y."/>
            <person name="Van Deynze A."/>
        </authorList>
    </citation>
    <scope>NUCLEOTIDE SEQUENCE</scope>
    <source>
        <tissue evidence="1">Leaves</tissue>
    </source>
</reference>
<dbReference type="Proteomes" id="UP000636709">
    <property type="component" value="Unassembled WGS sequence"/>
</dbReference>